<evidence type="ECO:0000313" key="1">
    <source>
        <dbReference type="EMBL" id="QDS67582.1"/>
    </source>
</evidence>
<keyword evidence="2" id="KW-1185">Reference proteome</keyword>
<name>A0A517KW04_9PEZI</name>
<dbReference type="EMBL" id="CP042185">
    <property type="protein sequence ID" value="QDS67582.1"/>
    <property type="molecule type" value="Genomic_DNA"/>
</dbReference>
<dbReference type="Proteomes" id="UP000316270">
    <property type="component" value="Chromosome 1"/>
</dbReference>
<dbReference type="AlphaFoldDB" id="A0A517KW04"/>
<accession>A0A517KW04</accession>
<reference evidence="1 2" key="1">
    <citation type="submission" date="2019-07" db="EMBL/GenBank/DDBJ databases">
        <title>Finished genome of Venturia effusa.</title>
        <authorList>
            <person name="Young C.A."/>
            <person name="Cox M.P."/>
            <person name="Ganley A.R.D."/>
            <person name="David W.J."/>
        </authorList>
    </citation>
    <scope>NUCLEOTIDE SEQUENCE [LARGE SCALE GENOMIC DNA]</scope>
    <source>
        <strain evidence="2">albino</strain>
    </source>
</reference>
<dbReference type="STRING" id="50376.A0A517KW04"/>
<protein>
    <submittedName>
        <fullName evidence="1">Uncharacterized protein</fullName>
    </submittedName>
</protein>
<gene>
    <name evidence="1" type="ORF">FKW77_003588</name>
</gene>
<proteinExistence type="predicted"/>
<organism evidence="1 2">
    <name type="scientific">Venturia effusa</name>
    <dbReference type="NCBI Taxonomy" id="50376"/>
    <lineage>
        <taxon>Eukaryota</taxon>
        <taxon>Fungi</taxon>
        <taxon>Dikarya</taxon>
        <taxon>Ascomycota</taxon>
        <taxon>Pezizomycotina</taxon>
        <taxon>Dothideomycetes</taxon>
        <taxon>Pleosporomycetidae</taxon>
        <taxon>Venturiales</taxon>
        <taxon>Venturiaceae</taxon>
        <taxon>Venturia</taxon>
    </lineage>
</organism>
<dbReference type="OrthoDB" id="5412936at2759"/>
<sequence>MMGSSMSDEPFETTVASALPLPAPVADEEDFVEEPWDEELSELILDLEASKLEPSSSGISPAVINLDSATPSAVLERLLGLISLPSSRHYERYGAFAARDTEALSALLMSCLRPEVASLVEAHDTSSITRVASLGGDLYYRGRAIYLHIITLPNGENWYYIGQAYNLYHRIFNQHRNFRYRRDHISFHNYIVDRSSKDIFVVLATITKPIEKSDLVLNVLETWCCLLFRSLPKPTLEDWLGNGLEEGIPSLNVALPLDTGDEMASKTAFELLKQSDEVLAREYYWDMKKGRLRPKPAIDPVPRAIMRNMKVVEVKKPVDLGSMAVDPFIICPERANAKEQASCFFALALTPTEQASGAQNKL</sequence>
<evidence type="ECO:0000313" key="2">
    <source>
        <dbReference type="Proteomes" id="UP000316270"/>
    </source>
</evidence>